<gene>
    <name evidence="1" type="ORF">FEG63_24075</name>
</gene>
<organism evidence="1 2">
    <name type="scientific">Mycolicibacterium sphagni</name>
    <dbReference type="NCBI Taxonomy" id="1786"/>
    <lineage>
        <taxon>Bacteria</taxon>
        <taxon>Bacillati</taxon>
        <taxon>Actinomycetota</taxon>
        <taxon>Actinomycetes</taxon>
        <taxon>Mycobacteriales</taxon>
        <taxon>Mycobacteriaceae</taxon>
        <taxon>Mycolicibacterium</taxon>
    </lineage>
</organism>
<evidence type="ECO:0000313" key="1">
    <source>
        <dbReference type="EMBL" id="NTY62618.1"/>
    </source>
</evidence>
<comment type="caution">
    <text evidence="1">The sequence shown here is derived from an EMBL/GenBank/DDBJ whole genome shotgun (WGS) entry which is preliminary data.</text>
</comment>
<reference evidence="1 2" key="1">
    <citation type="submission" date="2019-05" db="EMBL/GenBank/DDBJ databases">
        <title>Mycolicibacterium sphagni ENV482 genome assembly.</title>
        <authorList>
            <person name="Chen W."/>
            <person name="Faulkner N.W."/>
            <person name="Hyman M.R."/>
        </authorList>
    </citation>
    <scope>NUCLEOTIDE SEQUENCE [LARGE SCALE GENOMIC DNA]</scope>
    <source>
        <strain evidence="1 2">ENV482</strain>
    </source>
</reference>
<protein>
    <submittedName>
        <fullName evidence="1">Uncharacterized protein</fullName>
    </submittedName>
</protein>
<proteinExistence type="predicted"/>
<dbReference type="EMBL" id="VBSB01000017">
    <property type="protein sequence ID" value="NTY62618.1"/>
    <property type="molecule type" value="Genomic_DNA"/>
</dbReference>
<dbReference type="Proteomes" id="UP000708347">
    <property type="component" value="Unassembled WGS sequence"/>
</dbReference>
<dbReference type="RefSeq" id="WP_174400334.1">
    <property type="nucleotide sequence ID" value="NZ_VBSB01000017.1"/>
</dbReference>
<accession>A0ABX2JXY9</accession>
<evidence type="ECO:0000313" key="2">
    <source>
        <dbReference type="Proteomes" id="UP000708347"/>
    </source>
</evidence>
<name>A0ABX2JXY9_9MYCO</name>
<keyword evidence="2" id="KW-1185">Reference proteome</keyword>
<sequence length="201" mass="22151">MSTKASTPSFTTDEHGQAILTTVPITLAYFEGRIYYLTNCCGASGKGSIADGIPSIVCRKCYRDVDDVFADSWQVDDEAAWARYYSLVRADCIADAQARQHVARVRRTAEQAAALDAGRHVPAPLSAPAPVLTDAVKSLLIDWFPVRDRLYDLCSKDLLSDREIAEIEEKRRELVDIGDELVAQFVPDAQARFAITGDLLP</sequence>